<dbReference type="Pfam" id="PF04073">
    <property type="entry name" value="tRNA_edit"/>
    <property type="match status" value="1"/>
</dbReference>
<dbReference type="Proteomes" id="UP000709295">
    <property type="component" value="Unassembled WGS sequence"/>
</dbReference>
<dbReference type="InterPro" id="IPR002350">
    <property type="entry name" value="Kazal_dom"/>
</dbReference>
<evidence type="ECO:0000256" key="4">
    <source>
        <dbReference type="ARBA" id="ARBA00023157"/>
    </source>
</evidence>
<proteinExistence type="predicted"/>
<evidence type="ECO:0000313" key="6">
    <source>
        <dbReference type="EMBL" id="KAG6965329.1"/>
    </source>
</evidence>
<name>A0A8J5MGI2_9STRA</name>
<dbReference type="AlphaFoldDB" id="A0A8J5MGI2"/>
<evidence type="ECO:0000256" key="3">
    <source>
        <dbReference type="ARBA" id="ARBA00022690"/>
    </source>
</evidence>
<dbReference type="GO" id="GO:0030414">
    <property type="term" value="F:peptidase inhibitor activity"/>
    <property type="evidence" value="ECO:0007669"/>
    <property type="project" value="UniProtKB-KW"/>
</dbReference>
<keyword evidence="3" id="KW-0646">Protease inhibitor</keyword>
<evidence type="ECO:0000256" key="1">
    <source>
        <dbReference type="ARBA" id="ARBA00004613"/>
    </source>
</evidence>
<dbReference type="Pfam" id="PF08907">
    <property type="entry name" value="DUF1853"/>
    <property type="match status" value="1"/>
</dbReference>
<comment type="caution">
    <text evidence="6">The sequence shown here is derived from an EMBL/GenBank/DDBJ whole genome shotgun (WGS) entry which is preliminary data.</text>
</comment>
<dbReference type="CDD" id="cd00104">
    <property type="entry name" value="KAZAL_FS"/>
    <property type="match status" value="1"/>
</dbReference>
<dbReference type="SMART" id="SM00280">
    <property type="entry name" value="KAZAL"/>
    <property type="match status" value="1"/>
</dbReference>
<comment type="subcellular location">
    <subcellularLocation>
        <location evidence="1">Secreted</location>
    </subcellularLocation>
</comment>
<keyword evidence="4" id="KW-1015">Disulfide bond</keyword>
<dbReference type="Pfam" id="PF00050">
    <property type="entry name" value="Kazal_1"/>
    <property type="match status" value="1"/>
</dbReference>
<dbReference type="PANTHER" id="PTHR21312:SF28">
    <property type="entry name" value="OVOINHIBITOR-RELATED"/>
    <property type="match status" value="1"/>
</dbReference>
<evidence type="ECO:0000256" key="2">
    <source>
        <dbReference type="ARBA" id="ARBA00022525"/>
    </source>
</evidence>
<reference evidence="6" key="1">
    <citation type="submission" date="2021-01" db="EMBL/GenBank/DDBJ databases">
        <title>Phytophthora aleatoria, a newly-described species from Pinus radiata is distinct from Phytophthora cactorum isolates based on comparative genomics.</title>
        <authorList>
            <person name="Mcdougal R."/>
            <person name="Panda P."/>
            <person name="Williams N."/>
            <person name="Studholme D.J."/>
        </authorList>
    </citation>
    <scope>NUCLEOTIDE SEQUENCE</scope>
    <source>
        <strain evidence="6">NZFS 4037</strain>
    </source>
</reference>
<dbReference type="GO" id="GO:0005576">
    <property type="term" value="C:extracellular region"/>
    <property type="evidence" value="ECO:0007669"/>
    <property type="project" value="UniProtKB-SubCell"/>
</dbReference>
<dbReference type="GO" id="GO:0002161">
    <property type="term" value="F:aminoacyl-tRNA deacylase activity"/>
    <property type="evidence" value="ECO:0007669"/>
    <property type="project" value="InterPro"/>
</dbReference>
<dbReference type="EMBL" id="JAENGY010000343">
    <property type="protein sequence ID" value="KAG6965329.1"/>
    <property type="molecule type" value="Genomic_DNA"/>
</dbReference>
<keyword evidence="7" id="KW-1185">Reference proteome</keyword>
<dbReference type="PANTHER" id="PTHR21312">
    <property type="entry name" value="SERINE PROTEASE INHIBITOR"/>
    <property type="match status" value="1"/>
</dbReference>
<evidence type="ECO:0000313" key="7">
    <source>
        <dbReference type="Proteomes" id="UP000709295"/>
    </source>
</evidence>
<dbReference type="PROSITE" id="PS51465">
    <property type="entry name" value="KAZAL_2"/>
    <property type="match status" value="1"/>
</dbReference>
<feature type="domain" description="Kazal-like" evidence="5">
    <location>
        <begin position="276"/>
        <end position="327"/>
    </location>
</feature>
<accession>A0A8J5MGI2</accession>
<organism evidence="6 7">
    <name type="scientific">Phytophthora aleatoria</name>
    <dbReference type="NCBI Taxonomy" id="2496075"/>
    <lineage>
        <taxon>Eukaryota</taxon>
        <taxon>Sar</taxon>
        <taxon>Stramenopiles</taxon>
        <taxon>Oomycota</taxon>
        <taxon>Peronosporomycetes</taxon>
        <taxon>Peronosporales</taxon>
        <taxon>Peronosporaceae</taxon>
        <taxon>Phytophthora</taxon>
    </lineage>
</organism>
<sequence length="339" mass="37604">MSSDDVCFRPPSVLRMPKVVRDLLWTVTSPHILSGDRFPVLPAEFGVEALKFDVVIDWLKALVEDPTPLLTFLQEMTSNGRSLALGVYFSTLLEFWLRFCPHLGMQKMEIGKQIVSSTNRTEGLLVKSIALLIRREKQVNTPRRITYAVAVLPLDRSIAMEALGALLDADSDDISLADQETLVRVFGYSRGCLGPIGLREQQITHIIMDKCLQTEEYLLCGAGIAGEVYAIAPAELMGAITMNKAAILALVALAFTGVWSHAEADEAMLHMTVTKKRNAEECDDNCERDFMPVCGWDGVTYGNDCLIDFAHCENSTITKRHDGKCIRSTEQTQKYAEGP</sequence>
<protein>
    <recommendedName>
        <fullName evidence="5">Kazal-like domain-containing protein</fullName>
    </recommendedName>
</protein>
<dbReference type="InterPro" id="IPR015003">
    <property type="entry name" value="DUF1853"/>
</dbReference>
<dbReference type="InterPro" id="IPR007214">
    <property type="entry name" value="YbaK/aa-tRNA-synth-assoc-dom"/>
</dbReference>
<evidence type="ECO:0000259" key="5">
    <source>
        <dbReference type="PROSITE" id="PS51465"/>
    </source>
</evidence>
<gene>
    <name evidence="6" type="ORF">JG688_00007260</name>
</gene>
<keyword evidence="2" id="KW-0964">Secreted</keyword>